<feature type="domain" description="Peptidase C39" evidence="15">
    <location>
        <begin position="27"/>
        <end position="146"/>
    </location>
</feature>
<dbReference type="InterPro" id="IPR036640">
    <property type="entry name" value="ABC1_TM_sf"/>
</dbReference>
<evidence type="ECO:0000256" key="2">
    <source>
        <dbReference type="ARBA" id="ARBA00022448"/>
    </source>
</evidence>
<feature type="domain" description="ABC transporter" evidence="13">
    <location>
        <begin position="498"/>
        <end position="731"/>
    </location>
</feature>
<dbReference type="Gene3D" id="3.90.70.10">
    <property type="entry name" value="Cysteine proteinases"/>
    <property type="match status" value="1"/>
</dbReference>
<keyword evidence="6" id="KW-0645">Protease</keyword>
<dbReference type="CDD" id="cd18569">
    <property type="entry name" value="ABC_6TM_NHLM_bacteriocin"/>
    <property type="match status" value="1"/>
</dbReference>
<dbReference type="Pfam" id="PF00005">
    <property type="entry name" value="ABC_tran"/>
    <property type="match status" value="1"/>
</dbReference>
<dbReference type="STRING" id="52689.AKG39_09740"/>
<dbReference type="PROSITE" id="PS50990">
    <property type="entry name" value="PEPTIDASE_C39"/>
    <property type="match status" value="1"/>
</dbReference>
<evidence type="ECO:0000256" key="8">
    <source>
        <dbReference type="ARBA" id="ARBA00022927"/>
    </source>
</evidence>
<evidence type="ECO:0000256" key="10">
    <source>
        <dbReference type="ARBA" id="ARBA00023136"/>
    </source>
</evidence>
<feature type="transmembrane region" description="Helical" evidence="12">
    <location>
        <begin position="398"/>
        <end position="418"/>
    </location>
</feature>
<dbReference type="Gene3D" id="1.20.1560.10">
    <property type="entry name" value="ABC transporter type 1, transmembrane domain"/>
    <property type="match status" value="1"/>
</dbReference>
<proteinExistence type="predicted"/>
<keyword evidence="2" id="KW-0813">Transport</keyword>
<keyword evidence="6" id="KW-0378">Hydrolase</keyword>
<dbReference type="GO" id="GO:0015031">
    <property type="term" value="P:protein transport"/>
    <property type="evidence" value="ECO:0007669"/>
    <property type="project" value="UniProtKB-KW"/>
</dbReference>
<dbReference type="PANTHER" id="PTHR24221">
    <property type="entry name" value="ATP-BINDING CASSETTE SUB-FAMILY B"/>
    <property type="match status" value="1"/>
</dbReference>
<keyword evidence="10 12" id="KW-0472">Membrane</keyword>
<dbReference type="InterPro" id="IPR027417">
    <property type="entry name" value="P-loop_NTPase"/>
</dbReference>
<feature type="transmembrane region" description="Helical" evidence="12">
    <location>
        <begin position="177"/>
        <end position="200"/>
    </location>
</feature>
<dbReference type="InterPro" id="IPR011527">
    <property type="entry name" value="ABC1_TM_dom"/>
</dbReference>
<evidence type="ECO:0000256" key="6">
    <source>
        <dbReference type="ARBA" id="ARBA00022807"/>
    </source>
</evidence>
<dbReference type="RefSeq" id="WP_050740198.1">
    <property type="nucleotide sequence ID" value="NZ_LGYO01000022.1"/>
</dbReference>
<dbReference type="GO" id="GO:0006508">
    <property type="term" value="P:proteolysis"/>
    <property type="evidence" value="ECO:0007669"/>
    <property type="project" value="InterPro"/>
</dbReference>
<dbReference type="InterPro" id="IPR003593">
    <property type="entry name" value="AAA+_ATPase"/>
</dbReference>
<dbReference type="InterPro" id="IPR017871">
    <property type="entry name" value="ABC_transporter-like_CS"/>
</dbReference>
<dbReference type="InterPro" id="IPR039421">
    <property type="entry name" value="Type_1_exporter"/>
</dbReference>
<name>A0A0L6U0N0_9FIRM</name>
<evidence type="ECO:0000313" key="16">
    <source>
        <dbReference type="EMBL" id="KNZ41887.1"/>
    </source>
</evidence>
<protein>
    <recommendedName>
        <fullName evidence="18">NHLP family bacteriocin export ABC transporter peptidase/permease/ATPase subunit</fullName>
    </recommendedName>
</protein>
<gene>
    <name evidence="16" type="ORF">AKG39_09740</name>
</gene>
<dbReference type="PROSITE" id="PS50929">
    <property type="entry name" value="ABC_TM1F"/>
    <property type="match status" value="1"/>
</dbReference>
<dbReference type="SMART" id="SM00382">
    <property type="entry name" value="AAA"/>
    <property type="match status" value="1"/>
</dbReference>
<dbReference type="NCBIfam" id="TIGR03796">
    <property type="entry name" value="NHLM_micro_ABC1"/>
    <property type="match status" value="1"/>
</dbReference>
<organism evidence="16 17">
    <name type="scientific">Acetobacterium bakii</name>
    <dbReference type="NCBI Taxonomy" id="52689"/>
    <lineage>
        <taxon>Bacteria</taxon>
        <taxon>Bacillati</taxon>
        <taxon>Bacillota</taxon>
        <taxon>Clostridia</taxon>
        <taxon>Eubacteriales</taxon>
        <taxon>Eubacteriaceae</taxon>
        <taxon>Acetobacterium</taxon>
    </lineage>
</organism>
<dbReference type="GO" id="GO:0140359">
    <property type="term" value="F:ABC-type transporter activity"/>
    <property type="evidence" value="ECO:0007669"/>
    <property type="project" value="InterPro"/>
</dbReference>
<evidence type="ECO:0000256" key="11">
    <source>
        <dbReference type="ARBA" id="ARBA00043264"/>
    </source>
</evidence>
<dbReference type="PANTHER" id="PTHR24221:SF654">
    <property type="entry name" value="ATP-BINDING CASSETTE SUB-FAMILY B MEMBER 6"/>
    <property type="match status" value="1"/>
</dbReference>
<dbReference type="GO" id="GO:0043213">
    <property type="term" value="P:bacteriocin transport"/>
    <property type="evidence" value="ECO:0007669"/>
    <property type="project" value="UniProtKB-KW"/>
</dbReference>
<evidence type="ECO:0000256" key="12">
    <source>
        <dbReference type="SAM" id="Phobius"/>
    </source>
</evidence>
<evidence type="ECO:0008006" key="18">
    <source>
        <dbReference type="Google" id="ProtNLM"/>
    </source>
</evidence>
<dbReference type="EMBL" id="LGYO01000022">
    <property type="protein sequence ID" value="KNZ41887.1"/>
    <property type="molecule type" value="Genomic_DNA"/>
</dbReference>
<dbReference type="InterPro" id="IPR022514">
    <property type="entry name" value="NHPM_micro_ABC1"/>
</dbReference>
<evidence type="ECO:0000259" key="15">
    <source>
        <dbReference type="PROSITE" id="PS50990"/>
    </source>
</evidence>
<dbReference type="Gene3D" id="3.40.50.300">
    <property type="entry name" value="P-loop containing nucleotide triphosphate hydrolases"/>
    <property type="match status" value="1"/>
</dbReference>
<dbReference type="SUPFAM" id="SSF52540">
    <property type="entry name" value="P-loop containing nucleoside triphosphate hydrolases"/>
    <property type="match status" value="1"/>
</dbReference>
<keyword evidence="5" id="KW-0547">Nucleotide-binding</keyword>
<dbReference type="PROSITE" id="PS50893">
    <property type="entry name" value="ABC_TRANSPORTER_2"/>
    <property type="match status" value="1"/>
</dbReference>
<dbReference type="AlphaFoldDB" id="A0A0L6U0N0"/>
<feature type="domain" description="ABC transmembrane type-1" evidence="14">
    <location>
        <begin position="180"/>
        <end position="459"/>
    </location>
</feature>
<dbReference type="GO" id="GO:0034040">
    <property type="term" value="F:ATPase-coupled lipid transmembrane transporter activity"/>
    <property type="evidence" value="ECO:0007669"/>
    <property type="project" value="TreeGrafter"/>
</dbReference>
<dbReference type="GO" id="GO:0005524">
    <property type="term" value="F:ATP binding"/>
    <property type="evidence" value="ECO:0007669"/>
    <property type="project" value="UniProtKB-KW"/>
</dbReference>
<evidence type="ECO:0000313" key="17">
    <source>
        <dbReference type="Proteomes" id="UP000036873"/>
    </source>
</evidence>
<keyword evidence="7" id="KW-0067">ATP-binding</keyword>
<dbReference type="Pfam" id="PF00664">
    <property type="entry name" value="ABC_membrane"/>
    <property type="match status" value="1"/>
</dbReference>
<evidence type="ECO:0000256" key="7">
    <source>
        <dbReference type="ARBA" id="ARBA00022840"/>
    </source>
</evidence>
<dbReference type="GO" id="GO:0008234">
    <property type="term" value="F:cysteine-type peptidase activity"/>
    <property type="evidence" value="ECO:0007669"/>
    <property type="project" value="UniProtKB-KW"/>
</dbReference>
<sequence length="733" mass="81039">MTKPENEKSRDEKEKLPKVVKVPVVLQMEAVECGVASLSMILAHYGRYETLETLRIDCGVSRDGVKAGNIARTARLYGLNAQGFVCSVDKLKEMEMPVIIHWDYSHFVVLEGFKNDKVFLADPASGQRVISQEELEKNFTGVVIESRPGENFTKAGEPPDVWKALFRRLSQSGISPLIYVLILGVLLVIPGLVIANYAKIFVDYYLNNTEQFGIWIFIFILLNTVILQAILNWLKENALARMENYIAIDSAGNYLRHVLRLPVEFFNQRQSGDINGRMQSINTVATALSSNLARILVNLVTAFLYLILLFQYSVPLTLIGIVITGINIVLLQYTAKKNADNNRVLLQYQGKSIGWIMVNLRSIETIKSIGEEDNFFTRIAGLSAETLAVEQRMGSMEAIISVLPTLLTSILTALIFLFGSEFVLMGTMTIGTFVAFNTLMAGFTQPMSELVSTSAALQGMIADIQRLDDVEKYPEDIALEAESISLEGFDCDQLEGEIELKNMTFGYNRLSEPIIKDLNLKLRAGGSIALVGSSGSGKSTIAKTITTLYQPWSGEILIDGFNIKNIPAELRLNTMSSVDQEIVMYSATILDNITMWDETISVEDVIQATKDACIYDDILALPNAFEHVLSEGGKNLSGGQRQRLEIARALCKNPKILVMDEATSALDTATEAEVSENIKRRGISTILVAHRLSTIRDCDEIIVLNNGAVGERGTHDELLALGGEYANLIRTEG</sequence>
<keyword evidence="4 12" id="KW-0812">Transmembrane</keyword>
<dbReference type="InterPro" id="IPR003439">
    <property type="entry name" value="ABC_transporter-like_ATP-bd"/>
</dbReference>
<accession>A0A0L6U0N0</accession>
<keyword evidence="9 12" id="KW-1133">Transmembrane helix</keyword>
<comment type="caution">
    <text evidence="16">The sequence shown here is derived from an EMBL/GenBank/DDBJ whole genome shotgun (WGS) entry which is preliminary data.</text>
</comment>
<dbReference type="Pfam" id="PF03412">
    <property type="entry name" value="Peptidase_C39"/>
    <property type="match status" value="1"/>
</dbReference>
<feature type="transmembrane region" description="Helical" evidence="12">
    <location>
        <begin position="212"/>
        <end position="234"/>
    </location>
</feature>
<reference evidence="17" key="1">
    <citation type="submission" date="2015-07" db="EMBL/GenBank/DDBJ databases">
        <title>Draft genome sequence of Acetobacterium bakii DSM 8293, a potential psychrophilic chemical producer through syngas fermentation.</title>
        <authorList>
            <person name="Song Y."/>
            <person name="Hwang S."/>
            <person name="Cho B.-K."/>
        </authorList>
    </citation>
    <scope>NUCLEOTIDE SEQUENCE [LARGE SCALE GENOMIC DNA]</scope>
    <source>
        <strain evidence="17">DSM 8239</strain>
    </source>
</reference>
<evidence type="ECO:0000256" key="5">
    <source>
        <dbReference type="ARBA" id="ARBA00022741"/>
    </source>
</evidence>
<evidence type="ECO:0000256" key="4">
    <source>
        <dbReference type="ARBA" id="ARBA00022692"/>
    </source>
</evidence>
<keyword evidence="11" id="KW-0080">Bacteriocin transport</keyword>
<keyword evidence="8" id="KW-0653">Protein transport</keyword>
<dbReference type="InterPro" id="IPR005074">
    <property type="entry name" value="Peptidase_C39"/>
</dbReference>
<keyword evidence="3" id="KW-1003">Cell membrane</keyword>
<dbReference type="PATRIC" id="fig|52689.4.peg.1159"/>
<evidence type="ECO:0000259" key="13">
    <source>
        <dbReference type="PROSITE" id="PS50893"/>
    </source>
</evidence>
<keyword evidence="6" id="KW-0788">Thiol protease</keyword>
<evidence type="ECO:0000256" key="3">
    <source>
        <dbReference type="ARBA" id="ARBA00022475"/>
    </source>
</evidence>
<dbReference type="FunFam" id="3.40.50.300:FF:000299">
    <property type="entry name" value="ABC transporter ATP-binding protein/permease"/>
    <property type="match status" value="1"/>
</dbReference>
<dbReference type="SUPFAM" id="SSF90123">
    <property type="entry name" value="ABC transporter transmembrane region"/>
    <property type="match status" value="1"/>
</dbReference>
<evidence type="ECO:0000259" key="14">
    <source>
        <dbReference type="PROSITE" id="PS50929"/>
    </source>
</evidence>
<keyword evidence="17" id="KW-1185">Reference proteome</keyword>
<dbReference type="Proteomes" id="UP000036873">
    <property type="component" value="Unassembled WGS sequence"/>
</dbReference>
<evidence type="ECO:0000256" key="9">
    <source>
        <dbReference type="ARBA" id="ARBA00022989"/>
    </source>
</evidence>
<dbReference type="PROSITE" id="PS00211">
    <property type="entry name" value="ABC_TRANSPORTER_1"/>
    <property type="match status" value="1"/>
</dbReference>
<evidence type="ECO:0000256" key="1">
    <source>
        <dbReference type="ARBA" id="ARBA00004651"/>
    </source>
</evidence>
<dbReference type="GO" id="GO:0005886">
    <property type="term" value="C:plasma membrane"/>
    <property type="evidence" value="ECO:0007669"/>
    <property type="project" value="UniProtKB-SubCell"/>
</dbReference>
<feature type="transmembrane region" description="Helical" evidence="12">
    <location>
        <begin position="292"/>
        <end position="310"/>
    </location>
</feature>
<dbReference type="GO" id="GO:0016887">
    <property type="term" value="F:ATP hydrolysis activity"/>
    <property type="evidence" value="ECO:0007669"/>
    <property type="project" value="InterPro"/>
</dbReference>
<comment type="subcellular location">
    <subcellularLocation>
        <location evidence="1">Cell membrane</location>
        <topology evidence="1">Multi-pass membrane protein</topology>
    </subcellularLocation>
</comment>
<dbReference type="OrthoDB" id="9762778at2"/>
<feature type="transmembrane region" description="Helical" evidence="12">
    <location>
        <begin position="316"/>
        <end position="335"/>
    </location>
</feature>